<proteinExistence type="predicted"/>
<evidence type="ECO:0000313" key="3">
    <source>
        <dbReference type="Proteomes" id="UP001283361"/>
    </source>
</evidence>
<sequence>MKLSKFEKAKKGLSYRTAVAAVRQDLTKETFNSPGGFGSKDNSHPGSLSSPSIYRGSKLHESKQPAQSRVKSLRDNVGRLAYLTKSSSSLTPERD</sequence>
<evidence type="ECO:0000256" key="1">
    <source>
        <dbReference type="SAM" id="MobiDB-lite"/>
    </source>
</evidence>
<evidence type="ECO:0000313" key="2">
    <source>
        <dbReference type="EMBL" id="KAK3698662.1"/>
    </source>
</evidence>
<reference evidence="2" key="1">
    <citation type="journal article" date="2023" name="G3 (Bethesda)">
        <title>A reference genome for the long-term kleptoplast-retaining sea slug Elysia crispata morphotype clarki.</title>
        <authorList>
            <person name="Eastman K.E."/>
            <person name="Pendleton A.L."/>
            <person name="Shaikh M.A."/>
            <person name="Suttiyut T."/>
            <person name="Ogas R."/>
            <person name="Tomko P."/>
            <person name="Gavelis G."/>
            <person name="Widhalm J.R."/>
            <person name="Wisecaver J.H."/>
        </authorList>
    </citation>
    <scope>NUCLEOTIDE SEQUENCE</scope>
    <source>
        <strain evidence="2">ECLA1</strain>
    </source>
</reference>
<dbReference type="EMBL" id="JAWDGP010007969">
    <property type="protein sequence ID" value="KAK3698662.1"/>
    <property type="molecule type" value="Genomic_DNA"/>
</dbReference>
<protein>
    <submittedName>
        <fullName evidence="2">Uncharacterized protein</fullName>
    </submittedName>
</protein>
<feature type="region of interest" description="Disordered" evidence="1">
    <location>
        <begin position="28"/>
        <end position="78"/>
    </location>
</feature>
<dbReference type="AlphaFoldDB" id="A0AAE1CJG1"/>
<keyword evidence="3" id="KW-1185">Reference proteome</keyword>
<organism evidence="2 3">
    <name type="scientific">Elysia crispata</name>
    <name type="common">lettuce slug</name>
    <dbReference type="NCBI Taxonomy" id="231223"/>
    <lineage>
        <taxon>Eukaryota</taxon>
        <taxon>Metazoa</taxon>
        <taxon>Spiralia</taxon>
        <taxon>Lophotrochozoa</taxon>
        <taxon>Mollusca</taxon>
        <taxon>Gastropoda</taxon>
        <taxon>Heterobranchia</taxon>
        <taxon>Euthyneura</taxon>
        <taxon>Panpulmonata</taxon>
        <taxon>Sacoglossa</taxon>
        <taxon>Placobranchoidea</taxon>
        <taxon>Plakobranchidae</taxon>
        <taxon>Elysia</taxon>
    </lineage>
</organism>
<name>A0AAE1CJG1_9GAST</name>
<accession>A0AAE1CJG1</accession>
<dbReference type="Proteomes" id="UP001283361">
    <property type="component" value="Unassembled WGS sequence"/>
</dbReference>
<gene>
    <name evidence="2" type="ORF">RRG08_046164</name>
</gene>
<comment type="caution">
    <text evidence="2">The sequence shown here is derived from an EMBL/GenBank/DDBJ whole genome shotgun (WGS) entry which is preliminary data.</text>
</comment>